<accession>A0A561WFI9</accession>
<comment type="caution">
    <text evidence="1">The sequence shown here is derived from an EMBL/GenBank/DDBJ whole genome shotgun (WGS) entry which is preliminary data.</text>
</comment>
<sequence>MVKLLRRRHTAAHGVTFCDSCGQVCTADCRTDARYERTRTTALIHQHIR</sequence>
<gene>
    <name evidence="1" type="ORF">FHX75_121139</name>
</gene>
<evidence type="ECO:0000313" key="1">
    <source>
        <dbReference type="EMBL" id="TWG22608.1"/>
    </source>
</evidence>
<keyword evidence="2" id="KW-1185">Reference proteome</keyword>
<reference evidence="1 2" key="1">
    <citation type="submission" date="2019-06" db="EMBL/GenBank/DDBJ databases">
        <title>Sequencing the genomes of 1000 actinobacteria strains.</title>
        <authorList>
            <person name="Klenk H.-P."/>
        </authorList>
    </citation>
    <scope>NUCLEOTIDE SEQUENCE [LARGE SCALE GENOMIC DNA]</scope>
    <source>
        <strain evidence="1 2">DSM 102131</strain>
    </source>
</reference>
<dbReference type="AlphaFoldDB" id="A0A561WFI9"/>
<organism evidence="1 2">
    <name type="scientific">Micromonospora palomenae</name>
    <dbReference type="NCBI Taxonomy" id="1461247"/>
    <lineage>
        <taxon>Bacteria</taxon>
        <taxon>Bacillati</taxon>
        <taxon>Actinomycetota</taxon>
        <taxon>Actinomycetes</taxon>
        <taxon>Micromonosporales</taxon>
        <taxon>Micromonosporaceae</taxon>
        <taxon>Micromonospora</taxon>
    </lineage>
</organism>
<dbReference type="Proteomes" id="UP000319927">
    <property type="component" value="Unassembled WGS sequence"/>
</dbReference>
<name>A0A561WFI9_9ACTN</name>
<proteinExistence type="predicted"/>
<dbReference type="RefSeq" id="WP_170285384.1">
    <property type="nucleotide sequence ID" value="NZ_VIXA01000002.1"/>
</dbReference>
<dbReference type="EMBL" id="VIXA01000002">
    <property type="protein sequence ID" value="TWG22608.1"/>
    <property type="molecule type" value="Genomic_DNA"/>
</dbReference>
<protein>
    <submittedName>
        <fullName evidence="1">Uncharacterized protein</fullName>
    </submittedName>
</protein>
<evidence type="ECO:0000313" key="2">
    <source>
        <dbReference type="Proteomes" id="UP000319927"/>
    </source>
</evidence>